<comment type="similarity">
    <text evidence="2">Belongs to the EamA transporter family.</text>
</comment>
<keyword evidence="5 8" id="KW-0812">Transmembrane</keyword>
<organism evidence="10 11">
    <name type="scientific">Desulfovibrio gilichinskyi</name>
    <dbReference type="NCBI Taxonomy" id="1519643"/>
    <lineage>
        <taxon>Bacteria</taxon>
        <taxon>Pseudomonadati</taxon>
        <taxon>Thermodesulfobacteriota</taxon>
        <taxon>Desulfovibrionia</taxon>
        <taxon>Desulfovibrionales</taxon>
        <taxon>Desulfovibrionaceae</taxon>
        <taxon>Desulfovibrio</taxon>
    </lineage>
</organism>
<evidence type="ECO:0000313" key="11">
    <source>
        <dbReference type="Proteomes" id="UP000192906"/>
    </source>
</evidence>
<comment type="subcellular location">
    <subcellularLocation>
        <location evidence="1">Cell membrane</location>
        <topology evidence="1">Multi-pass membrane protein</topology>
    </subcellularLocation>
</comment>
<accession>A0A1X7DMA2</accession>
<evidence type="ECO:0000259" key="9">
    <source>
        <dbReference type="Pfam" id="PF00892"/>
    </source>
</evidence>
<dbReference type="Pfam" id="PF00892">
    <property type="entry name" value="EamA"/>
    <property type="match status" value="1"/>
</dbReference>
<name>A0A1X7DMA2_9BACT</name>
<protein>
    <submittedName>
        <fullName evidence="10">Chloramphenicol-sensitive protein RarD</fullName>
    </submittedName>
</protein>
<feature type="transmembrane region" description="Helical" evidence="8">
    <location>
        <begin position="150"/>
        <end position="166"/>
    </location>
</feature>
<feature type="transmembrane region" description="Helical" evidence="8">
    <location>
        <begin position="9"/>
        <end position="26"/>
    </location>
</feature>
<feature type="transmembrane region" description="Helical" evidence="8">
    <location>
        <begin position="32"/>
        <end position="53"/>
    </location>
</feature>
<feature type="domain" description="EamA" evidence="9">
    <location>
        <begin position="7"/>
        <end position="142"/>
    </location>
</feature>
<dbReference type="InterPro" id="IPR037185">
    <property type="entry name" value="EmrE-like"/>
</dbReference>
<sequence>MINNTRKGLIYAASAFIMWGMLPIYWKTLTGIPPLEILCHRIVWSFLFLTVVISAKKKWMEVITAVRDKKGKYLLIASSSLIGINWYVFIWSINNNHVVEASLGYYINPLVNVLLGFIFMNDKLNKMQGAAIACAFAGVMYSVIDLGKFPYIAITLAISFGLYGLVRKVMKVESLPGLFVETAVLTPIAGGYLLWRVFQGTIGIGKFGMEADILLLGAGVVTSLPLICFAIGARNLKLMTLGMFQYISPTLMLLLGIFMYDEPFNQTRLVTFCFIWIGIAIYIFDSVYKHRKQTKGIS</sequence>
<feature type="transmembrane region" description="Helical" evidence="8">
    <location>
        <begin position="73"/>
        <end position="91"/>
    </location>
</feature>
<dbReference type="NCBIfam" id="TIGR00688">
    <property type="entry name" value="rarD"/>
    <property type="match status" value="1"/>
</dbReference>
<evidence type="ECO:0000256" key="5">
    <source>
        <dbReference type="ARBA" id="ARBA00022692"/>
    </source>
</evidence>
<evidence type="ECO:0000256" key="2">
    <source>
        <dbReference type="ARBA" id="ARBA00007362"/>
    </source>
</evidence>
<keyword evidence="4" id="KW-1003">Cell membrane</keyword>
<keyword evidence="11" id="KW-1185">Reference proteome</keyword>
<dbReference type="STRING" id="1519643.SAMN06295933_2063"/>
<evidence type="ECO:0000256" key="4">
    <source>
        <dbReference type="ARBA" id="ARBA00022475"/>
    </source>
</evidence>
<proteinExistence type="inferred from homology"/>
<evidence type="ECO:0000256" key="1">
    <source>
        <dbReference type="ARBA" id="ARBA00004651"/>
    </source>
</evidence>
<dbReference type="InterPro" id="IPR004626">
    <property type="entry name" value="RarD"/>
</dbReference>
<feature type="transmembrane region" description="Helical" evidence="8">
    <location>
        <begin position="266"/>
        <end position="284"/>
    </location>
</feature>
<dbReference type="EMBL" id="FWZU01000003">
    <property type="protein sequence ID" value="SMF17958.1"/>
    <property type="molecule type" value="Genomic_DNA"/>
</dbReference>
<evidence type="ECO:0000256" key="8">
    <source>
        <dbReference type="SAM" id="Phobius"/>
    </source>
</evidence>
<dbReference type="PANTHER" id="PTHR22911">
    <property type="entry name" value="ACYL-MALONYL CONDENSING ENZYME-RELATED"/>
    <property type="match status" value="1"/>
</dbReference>
<dbReference type="InterPro" id="IPR000620">
    <property type="entry name" value="EamA_dom"/>
</dbReference>
<dbReference type="PANTHER" id="PTHR22911:SF137">
    <property type="entry name" value="SOLUTE CARRIER FAMILY 35 MEMBER G2-RELATED"/>
    <property type="match status" value="1"/>
</dbReference>
<dbReference type="Proteomes" id="UP000192906">
    <property type="component" value="Unassembled WGS sequence"/>
</dbReference>
<gene>
    <name evidence="10" type="ORF">SAMN06295933_2063</name>
</gene>
<evidence type="ECO:0000313" key="10">
    <source>
        <dbReference type="EMBL" id="SMF17958.1"/>
    </source>
</evidence>
<keyword evidence="3" id="KW-0813">Transport</keyword>
<feature type="transmembrane region" description="Helical" evidence="8">
    <location>
        <begin position="213"/>
        <end position="231"/>
    </location>
</feature>
<evidence type="ECO:0000256" key="7">
    <source>
        <dbReference type="ARBA" id="ARBA00023136"/>
    </source>
</evidence>
<evidence type="ECO:0000256" key="6">
    <source>
        <dbReference type="ARBA" id="ARBA00022989"/>
    </source>
</evidence>
<dbReference type="SUPFAM" id="SSF103481">
    <property type="entry name" value="Multidrug resistance efflux transporter EmrE"/>
    <property type="match status" value="2"/>
</dbReference>
<keyword evidence="6 8" id="KW-1133">Transmembrane helix</keyword>
<dbReference type="OrthoDB" id="369870at2"/>
<dbReference type="GO" id="GO:0005886">
    <property type="term" value="C:plasma membrane"/>
    <property type="evidence" value="ECO:0007669"/>
    <property type="project" value="UniProtKB-SubCell"/>
</dbReference>
<feature type="transmembrane region" description="Helical" evidence="8">
    <location>
        <begin position="178"/>
        <end position="198"/>
    </location>
</feature>
<dbReference type="RefSeq" id="WP_085101835.1">
    <property type="nucleotide sequence ID" value="NZ_FWZU01000003.1"/>
</dbReference>
<dbReference type="AlphaFoldDB" id="A0A1X7DMA2"/>
<feature type="transmembrane region" description="Helical" evidence="8">
    <location>
        <begin position="103"/>
        <end position="120"/>
    </location>
</feature>
<evidence type="ECO:0000256" key="3">
    <source>
        <dbReference type="ARBA" id="ARBA00022448"/>
    </source>
</evidence>
<feature type="transmembrane region" description="Helical" evidence="8">
    <location>
        <begin position="243"/>
        <end position="260"/>
    </location>
</feature>
<reference evidence="11" key="1">
    <citation type="submission" date="2017-04" db="EMBL/GenBank/DDBJ databases">
        <authorList>
            <person name="Varghese N."/>
            <person name="Submissions S."/>
        </authorList>
    </citation>
    <scope>NUCLEOTIDE SEQUENCE [LARGE SCALE GENOMIC DNA]</scope>
    <source>
        <strain evidence="11">K3S</strain>
    </source>
</reference>
<feature type="transmembrane region" description="Helical" evidence="8">
    <location>
        <begin position="127"/>
        <end position="144"/>
    </location>
</feature>
<keyword evidence="7 8" id="KW-0472">Membrane</keyword>